<dbReference type="Gene3D" id="3.40.1190.20">
    <property type="match status" value="1"/>
</dbReference>
<comment type="cofactor">
    <cofactor evidence="7">
        <name>Mg(2+)</name>
        <dbReference type="ChEBI" id="CHEBI:18420"/>
    </cofactor>
</comment>
<comment type="catalytic activity">
    <reaction evidence="6 7">
        <text>(6S)-NADPHX + ATP = ADP + phosphate + NADPH + H(+)</text>
        <dbReference type="Rhea" id="RHEA:32231"/>
        <dbReference type="ChEBI" id="CHEBI:15378"/>
        <dbReference type="ChEBI" id="CHEBI:30616"/>
        <dbReference type="ChEBI" id="CHEBI:43474"/>
        <dbReference type="ChEBI" id="CHEBI:57783"/>
        <dbReference type="ChEBI" id="CHEBI:64076"/>
        <dbReference type="ChEBI" id="CHEBI:456216"/>
        <dbReference type="EC" id="4.2.1.93"/>
    </reaction>
</comment>
<dbReference type="EMBL" id="GEDC01006160">
    <property type="protein sequence ID" value="JAS31138.1"/>
    <property type="molecule type" value="Transcribed_RNA"/>
</dbReference>
<evidence type="ECO:0000256" key="4">
    <source>
        <dbReference type="ARBA" id="ARBA00023027"/>
    </source>
</evidence>
<comment type="function">
    <text evidence="7">Catalyzes the dehydration of the S-form of NAD(P)HX at the expense of ATP, which is converted to ADP. Together with NAD(P)HX epimerase, which catalyzes the epimerization of the S- and R-forms, the enzyme allows the repair of both epimers of NAD(P)HX, a damaged form of NAD(P)H that is a result of enzymatic or heat-dependent hydration.</text>
</comment>
<dbReference type="InterPro" id="IPR029056">
    <property type="entry name" value="Ribokinase-like"/>
</dbReference>
<keyword evidence="4 7" id="KW-0520">NAD</keyword>
<organism evidence="9">
    <name type="scientific">Clastoptera arizonana</name>
    <name type="common">Arizona spittle bug</name>
    <dbReference type="NCBI Taxonomy" id="38151"/>
    <lineage>
        <taxon>Eukaryota</taxon>
        <taxon>Metazoa</taxon>
        <taxon>Ecdysozoa</taxon>
        <taxon>Arthropoda</taxon>
        <taxon>Hexapoda</taxon>
        <taxon>Insecta</taxon>
        <taxon>Pterygota</taxon>
        <taxon>Neoptera</taxon>
        <taxon>Paraneoptera</taxon>
        <taxon>Hemiptera</taxon>
        <taxon>Auchenorrhyncha</taxon>
        <taxon>Cercopoidea</taxon>
        <taxon>Clastopteridae</taxon>
        <taxon>Clastoptera</taxon>
    </lineage>
</organism>
<dbReference type="HAMAP" id="MF_01965">
    <property type="entry name" value="NADHX_dehydratase"/>
    <property type="match status" value="1"/>
</dbReference>
<keyword evidence="2 7" id="KW-0067">ATP-binding</keyword>
<protein>
    <recommendedName>
        <fullName evidence="7">ATP-dependent (S)-NAD(P)H-hydrate dehydratase</fullName>
        <ecNumber evidence="7">4.2.1.93</ecNumber>
    </recommendedName>
    <alternativeName>
        <fullName evidence="7">ATP-dependent NAD(P)HX dehydratase</fullName>
    </alternativeName>
</protein>
<evidence type="ECO:0000256" key="5">
    <source>
        <dbReference type="ARBA" id="ARBA00023239"/>
    </source>
</evidence>
<evidence type="ECO:0000256" key="7">
    <source>
        <dbReference type="HAMAP-Rule" id="MF_03157"/>
    </source>
</evidence>
<evidence type="ECO:0000313" key="10">
    <source>
        <dbReference type="EMBL" id="JAS31138.1"/>
    </source>
</evidence>
<dbReference type="GO" id="GO:0047453">
    <property type="term" value="F:ATP-dependent NAD(P)H-hydrate dehydratase activity"/>
    <property type="evidence" value="ECO:0007669"/>
    <property type="project" value="UniProtKB-UniRule"/>
</dbReference>
<feature type="binding site" evidence="7">
    <location>
        <begin position="251"/>
        <end position="260"/>
    </location>
    <ligand>
        <name>ATP</name>
        <dbReference type="ChEBI" id="CHEBI:30616"/>
    </ligand>
</feature>
<keyword evidence="3" id="KW-0521">NADP</keyword>
<feature type="domain" description="YjeF C-terminal" evidence="8">
    <location>
        <begin position="36"/>
        <end position="328"/>
    </location>
</feature>
<dbReference type="AlphaFoldDB" id="A0A1B6C4T5"/>
<feature type="binding site" evidence="7">
    <location>
        <begin position="189"/>
        <end position="195"/>
    </location>
    <ligand>
        <name>(6S)-NADPHX</name>
        <dbReference type="ChEBI" id="CHEBI:64076"/>
    </ligand>
</feature>
<proteinExistence type="inferred from homology"/>
<dbReference type="PROSITE" id="PS51383">
    <property type="entry name" value="YJEF_C_3"/>
    <property type="match status" value="1"/>
</dbReference>
<comment type="catalytic activity">
    <reaction evidence="7">
        <text>(6S)-NADHX + ATP = ADP + phosphate + NADH + H(+)</text>
        <dbReference type="Rhea" id="RHEA:19017"/>
        <dbReference type="ChEBI" id="CHEBI:15378"/>
        <dbReference type="ChEBI" id="CHEBI:30616"/>
        <dbReference type="ChEBI" id="CHEBI:43474"/>
        <dbReference type="ChEBI" id="CHEBI:57945"/>
        <dbReference type="ChEBI" id="CHEBI:64074"/>
        <dbReference type="ChEBI" id="CHEBI:456216"/>
        <dbReference type="EC" id="4.2.1.93"/>
    </reaction>
</comment>
<feature type="binding site" evidence="7">
    <location>
        <begin position="231"/>
        <end position="235"/>
    </location>
    <ligand>
        <name>ATP</name>
        <dbReference type="ChEBI" id="CHEBI:30616"/>
    </ligand>
</feature>
<evidence type="ECO:0000256" key="1">
    <source>
        <dbReference type="ARBA" id="ARBA00022741"/>
    </source>
</evidence>
<feature type="binding site" evidence="7">
    <location>
        <position position="135"/>
    </location>
    <ligand>
        <name>(6S)-NADPHX</name>
        <dbReference type="ChEBI" id="CHEBI:64076"/>
    </ligand>
</feature>
<feature type="binding site" evidence="7">
    <location>
        <position position="261"/>
    </location>
    <ligand>
        <name>(6S)-NADPHX</name>
        <dbReference type="ChEBI" id="CHEBI:64076"/>
    </ligand>
</feature>
<reference evidence="9" key="1">
    <citation type="submission" date="2015-12" db="EMBL/GenBank/DDBJ databases">
        <title>De novo transcriptome assembly of four potential Pierce s Disease insect vectors from Arizona vineyards.</title>
        <authorList>
            <person name="Tassone E.E."/>
        </authorList>
    </citation>
    <scope>NUCLEOTIDE SEQUENCE</scope>
</reference>
<dbReference type="PANTHER" id="PTHR12592">
    <property type="entry name" value="ATP-DEPENDENT (S)-NAD(P)H-HYDRATE DEHYDRATASE FAMILY MEMBER"/>
    <property type="match status" value="1"/>
</dbReference>
<dbReference type="GO" id="GO:0046496">
    <property type="term" value="P:nicotinamide nucleotide metabolic process"/>
    <property type="evidence" value="ECO:0007669"/>
    <property type="project" value="UniProtKB-UniRule"/>
</dbReference>
<dbReference type="NCBIfam" id="TIGR00196">
    <property type="entry name" value="yjeF_cterm"/>
    <property type="match status" value="1"/>
</dbReference>
<accession>A0A1B6C4T5</accession>
<sequence length="333" mass="36876">MYTFFKIQRICRKSVFSILQNISYGTMVEELASINILKECKQIIPNLVPSKHKGQSGRIGIFGGSKDFTGAPFYSGMSSLRTGSDLIYIFCVPEAAIPIKSYSPELMVTPFFDVDLSDDLIQWSQNLHCAVIGPGLGRFPSTFKRISEILPYLKEKSIPLVFDADGVVFVSRNLSIVKNYSEQIYLTPNINEFRILCKAVFDESAIENNSTMVLGEMLSSDLGEHVTVLLKGQTDLIFNSGKLVFQNETIGSSRRCGGQGDILSGCLATFVFWAKQCVNGQVENPYILAGIAASTLTRVCNRLAFNEHGRGMIASDMIVKIPPTFKILFDDLN</sequence>
<keyword evidence="5 7" id="KW-0456">Lyase</keyword>
<dbReference type="EMBL" id="GEDC01028801">
    <property type="protein sequence ID" value="JAS08497.1"/>
    <property type="molecule type" value="Transcribed_RNA"/>
</dbReference>
<dbReference type="GO" id="GO:0110051">
    <property type="term" value="P:metabolite repair"/>
    <property type="evidence" value="ECO:0007669"/>
    <property type="project" value="TreeGrafter"/>
</dbReference>
<dbReference type="PANTHER" id="PTHR12592:SF0">
    <property type="entry name" value="ATP-DEPENDENT (S)-NAD(P)H-HYDRATE DEHYDRATASE"/>
    <property type="match status" value="1"/>
</dbReference>
<evidence type="ECO:0000259" key="8">
    <source>
        <dbReference type="PROSITE" id="PS51383"/>
    </source>
</evidence>
<keyword evidence="7" id="KW-0597">Phosphoprotein</keyword>
<dbReference type="GO" id="GO:0005524">
    <property type="term" value="F:ATP binding"/>
    <property type="evidence" value="ECO:0007669"/>
    <property type="project" value="UniProtKB-KW"/>
</dbReference>
<evidence type="ECO:0000256" key="3">
    <source>
        <dbReference type="ARBA" id="ARBA00022857"/>
    </source>
</evidence>
<dbReference type="Pfam" id="PF01256">
    <property type="entry name" value="Carb_kinase"/>
    <property type="match status" value="1"/>
</dbReference>
<evidence type="ECO:0000256" key="6">
    <source>
        <dbReference type="ARBA" id="ARBA00047472"/>
    </source>
</evidence>
<dbReference type="InterPro" id="IPR000631">
    <property type="entry name" value="CARKD"/>
</dbReference>
<keyword evidence="1 7" id="KW-0547">Nucleotide-binding</keyword>
<evidence type="ECO:0000256" key="2">
    <source>
        <dbReference type="ARBA" id="ARBA00022840"/>
    </source>
</evidence>
<dbReference type="EC" id="4.2.1.93" evidence="7"/>
<dbReference type="SUPFAM" id="SSF53613">
    <property type="entry name" value="Ribokinase-like"/>
    <property type="match status" value="1"/>
</dbReference>
<comment type="similarity">
    <text evidence="7">Belongs to the NnrD/CARKD family.</text>
</comment>
<evidence type="ECO:0000313" key="9">
    <source>
        <dbReference type="EMBL" id="JAS08497.1"/>
    </source>
</evidence>
<dbReference type="CDD" id="cd01171">
    <property type="entry name" value="YXKO-related"/>
    <property type="match status" value="1"/>
</dbReference>
<name>A0A1B6C4T5_9HEMI</name>
<gene>
    <name evidence="10" type="ORF">g.3917</name>
    <name evidence="9" type="ORF">g.3918</name>
</gene>